<proteinExistence type="predicted"/>
<evidence type="ECO:0000313" key="1">
    <source>
        <dbReference type="EMBL" id="KPW51542.1"/>
    </source>
</evidence>
<gene>
    <name evidence="1" type="ORF">ALO88_02677</name>
</gene>
<dbReference type="Proteomes" id="UP000050425">
    <property type="component" value="Unassembled WGS sequence"/>
</dbReference>
<reference evidence="1 2" key="1">
    <citation type="submission" date="2015-09" db="EMBL/GenBank/DDBJ databases">
        <title>Genome announcement of multiple Pseudomonas syringae strains.</title>
        <authorList>
            <person name="Thakur S."/>
            <person name="Wang P.W."/>
            <person name="Gong Y."/>
            <person name="Weir B.S."/>
            <person name="Guttman D.S."/>
        </authorList>
    </citation>
    <scope>NUCLEOTIDE SEQUENCE [LARGE SCALE GENOMIC DNA]</scope>
    <source>
        <strain evidence="1 2">ICMP4303</strain>
    </source>
</reference>
<name>A0A0N8QPW7_9PSED</name>
<accession>A0A0N8QPW7</accession>
<sequence length="39" mass="4552">MIPETARDPNFALHLFYERSSNRLRLIQAFQTAGDIQQC</sequence>
<organism evidence="1 2">
    <name type="scientific">Pseudomonas syringae pv. antirrhini</name>
    <dbReference type="NCBI Taxonomy" id="251702"/>
    <lineage>
        <taxon>Bacteria</taxon>
        <taxon>Pseudomonadati</taxon>
        <taxon>Pseudomonadota</taxon>
        <taxon>Gammaproteobacteria</taxon>
        <taxon>Pseudomonadales</taxon>
        <taxon>Pseudomonadaceae</taxon>
        <taxon>Pseudomonas</taxon>
    </lineage>
</organism>
<dbReference type="AlphaFoldDB" id="A0A0N8QPW7"/>
<dbReference type="EMBL" id="LJPT01000028">
    <property type="protein sequence ID" value="KPW51542.1"/>
    <property type="molecule type" value="Genomic_DNA"/>
</dbReference>
<protein>
    <submittedName>
        <fullName evidence="1">Uncharacterized protein</fullName>
    </submittedName>
</protein>
<evidence type="ECO:0000313" key="2">
    <source>
        <dbReference type="Proteomes" id="UP000050425"/>
    </source>
</evidence>
<comment type="caution">
    <text evidence="1">The sequence shown here is derived from an EMBL/GenBank/DDBJ whole genome shotgun (WGS) entry which is preliminary data.</text>
</comment>
<dbReference type="PATRIC" id="fig|251702.3.peg.3570"/>